<dbReference type="Proteomes" id="UP001158576">
    <property type="component" value="Chromosome XSR"/>
</dbReference>
<dbReference type="EMBL" id="OU015569">
    <property type="protein sequence ID" value="CAG5099672.1"/>
    <property type="molecule type" value="Genomic_DNA"/>
</dbReference>
<reference evidence="3 4" key="1">
    <citation type="submission" date="2021-04" db="EMBL/GenBank/DDBJ databases">
        <authorList>
            <person name="Bliznina A."/>
        </authorList>
    </citation>
    <scope>NUCLEOTIDE SEQUENCE [LARGE SCALE GENOMIC DNA]</scope>
</reference>
<evidence type="ECO:0000313" key="4">
    <source>
        <dbReference type="Proteomes" id="UP001158576"/>
    </source>
</evidence>
<proteinExistence type="predicted"/>
<evidence type="ECO:0000256" key="2">
    <source>
        <dbReference type="SAM" id="MobiDB-lite"/>
    </source>
</evidence>
<accession>A0ABN7SGQ5</accession>
<feature type="region of interest" description="Disordered" evidence="2">
    <location>
        <begin position="179"/>
        <end position="245"/>
    </location>
</feature>
<feature type="compositionally biased region" description="Basic residues" evidence="2">
    <location>
        <begin position="229"/>
        <end position="245"/>
    </location>
</feature>
<evidence type="ECO:0000256" key="1">
    <source>
        <dbReference type="SAM" id="Coils"/>
    </source>
</evidence>
<dbReference type="InterPro" id="IPR036638">
    <property type="entry name" value="HLH_DNA-bd_sf"/>
</dbReference>
<evidence type="ECO:0000313" key="3">
    <source>
        <dbReference type="EMBL" id="CAG5099672.1"/>
    </source>
</evidence>
<sequence length="245" mass="28918">MEVDSQSRISTRNAKARLRAKTMNEAMEELNEMSRKHLVKRKRCPGKKRHTKLCTLRNTKDVILIMEEELAEYERHNKLLEKYVSDNDGFLRTQQERSENKRKEDEKKQALLVAQYEKDISNYESELEKIRLELAKCKEELKSKGESRRDSVEKQSTKKIKIEINNNDNSTNKFIKLEPQDFIPPSPKSRGSKLKSKKRVSFSPENQIRVFKREAGRTMRPLPVPYRRIQTRRTGKAVRKTTRPS</sequence>
<keyword evidence="4" id="KW-1185">Reference proteome</keyword>
<dbReference type="Gene3D" id="4.10.280.10">
    <property type="entry name" value="Helix-loop-helix DNA-binding domain"/>
    <property type="match status" value="1"/>
</dbReference>
<protein>
    <submittedName>
        <fullName evidence="3">Oidioi.mRNA.OKI2018_I69.XSR.g16628.t1.cds</fullName>
    </submittedName>
</protein>
<gene>
    <name evidence="3" type="ORF">OKIOD_LOCUS8186</name>
</gene>
<keyword evidence="1" id="KW-0175">Coiled coil</keyword>
<feature type="coiled-coil region" evidence="1">
    <location>
        <begin position="13"/>
        <end position="86"/>
    </location>
</feature>
<feature type="compositionally biased region" description="Basic residues" evidence="2">
    <location>
        <begin position="190"/>
        <end position="200"/>
    </location>
</feature>
<organism evidence="3 4">
    <name type="scientific">Oikopleura dioica</name>
    <name type="common">Tunicate</name>
    <dbReference type="NCBI Taxonomy" id="34765"/>
    <lineage>
        <taxon>Eukaryota</taxon>
        <taxon>Metazoa</taxon>
        <taxon>Chordata</taxon>
        <taxon>Tunicata</taxon>
        <taxon>Appendicularia</taxon>
        <taxon>Copelata</taxon>
        <taxon>Oikopleuridae</taxon>
        <taxon>Oikopleura</taxon>
    </lineage>
</organism>
<feature type="coiled-coil region" evidence="1">
    <location>
        <begin position="113"/>
        <end position="147"/>
    </location>
</feature>
<name>A0ABN7SGQ5_OIKDI</name>